<comment type="caution">
    <text evidence="2">The sequence shown here is derived from an EMBL/GenBank/DDBJ whole genome shotgun (WGS) entry which is preliminary data.</text>
</comment>
<organism evidence="2 3">
    <name type="scientific">Cerrena zonata</name>
    <dbReference type="NCBI Taxonomy" id="2478898"/>
    <lineage>
        <taxon>Eukaryota</taxon>
        <taxon>Fungi</taxon>
        <taxon>Dikarya</taxon>
        <taxon>Basidiomycota</taxon>
        <taxon>Agaricomycotina</taxon>
        <taxon>Agaricomycetes</taxon>
        <taxon>Polyporales</taxon>
        <taxon>Cerrenaceae</taxon>
        <taxon>Cerrena</taxon>
    </lineage>
</organism>
<evidence type="ECO:0000313" key="3">
    <source>
        <dbReference type="Proteomes" id="UP001385951"/>
    </source>
</evidence>
<keyword evidence="1" id="KW-0812">Transmembrane</keyword>
<evidence type="ECO:0000256" key="1">
    <source>
        <dbReference type="SAM" id="Phobius"/>
    </source>
</evidence>
<sequence length="288" mass="31756">MNAYNFWMQFIWMAEGDQPYGVGTGSDAVGSYSNVATMLANCTLSFYNVTVDYRNGSYSLLHEELSNVGLSDGLALPARLGHLNSNLISNIEGRVFTDNSMESVMAFLRQDFARLALGSAAVIANETTDTLLQGTLNNMIVGRYPLWPILIFVGLMYTHASLALILFLVTALPMRTRSLAVTTRRGDSSNRISVLQLTQMRLHGPLPLVSTLFPSSHAEADQATLSIKTDELDMFDEKSNEGRLVAGLHSEGHFGQTQFGVHMVPFSDFDDSVIESKLRSATGYRYVY</sequence>
<feature type="transmembrane region" description="Helical" evidence="1">
    <location>
        <begin position="146"/>
        <end position="169"/>
    </location>
</feature>
<gene>
    <name evidence="2" type="ORF">QCA50_007295</name>
</gene>
<proteinExistence type="predicted"/>
<dbReference type="AlphaFoldDB" id="A0AAW0G7Y6"/>
<dbReference type="EMBL" id="JASBNA010000008">
    <property type="protein sequence ID" value="KAK7689503.1"/>
    <property type="molecule type" value="Genomic_DNA"/>
</dbReference>
<reference evidence="2 3" key="1">
    <citation type="submission" date="2022-09" db="EMBL/GenBank/DDBJ databases">
        <authorList>
            <person name="Palmer J.M."/>
        </authorList>
    </citation>
    <scope>NUCLEOTIDE SEQUENCE [LARGE SCALE GENOMIC DNA]</scope>
    <source>
        <strain evidence="2 3">DSM 7382</strain>
    </source>
</reference>
<protein>
    <submittedName>
        <fullName evidence="2">Uncharacterized protein</fullName>
    </submittedName>
</protein>
<keyword evidence="3" id="KW-1185">Reference proteome</keyword>
<keyword evidence="1" id="KW-0472">Membrane</keyword>
<keyword evidence="1" id="KW-1133">Transmembrane helix</keyword>
<evidence type="ECO:0000313" key="2">
    <source>
        <dbReference type="EMBL" id="KAK7689503.1"/>
    </source>
</evidence>
<name>A0AAW0G7Y6_9APHY</name>
<dbReference type="Proteomes" id="UP001385951">
    <property type="component" value="Unassembled WGS sequence"/>
</dbReference>
<accession>A0AAW0G7Y6</accession>